<dbReference type="Proteomes" id="UP001499967">
    <property type="component" value="Unassembled WGS sequence"/>
</dbReference>
<evidence type="ECO:0000313" key="2">
    <source>
        <dbReference type="EMBL" id="GAA0901918.1"/>
    </source>
</evidence>
<reference evidence="3" key="1">
    <citation type="journal article" date="2019" name="Int. J. Syst. Evol. Microbiol.">
        <title>The Global Catalogue of Microorganisms (GCM) 10K type strain sequencing project: providing services to taxonomists for standard genome sequencing and annotation.</title>
        <authorList>
            <consortium name="The Broad Institute Genomics Platform"/>
            <consortium name="The Broad Institute Genome Sequencing Center for Infectious Disease"/>
            <person name="Wu L."/>
            <person name="Ma J."/>
        </authorList>
    </citation>
    <scope>NUCLEOTIDE SEQUENCE [LARGE SCALE GENOMIC DNA]</scope>
    <source>
        <strain evidence="3">JCM 11117</strain>
    </source>
</reference>
<name>A0ABP3YUK6_9PSEU</name>
<gene>
    <name evidence="2" type="ORF">GCM10009559_68830</name>
</gene>
<comment type="caution">
    <text evidence="2">The sequence shown here is derived from an EMBL/GenBank/DDBJ whole genome shotgun (WGS) entry which is preliminary data.</text>
</comment>
<evidence type="ECO:0000259" key="1">
    <source>
        <dbReference type="Pfam" id="PF00376"/>
    </source>
</evidence>
<dbReference type="EMBL" id="BAAAHP010000238">
    <property type="protein sequence ID" value="GAA0901918.1"/>
    <property type="molecule type" value="Genomic_DNA"/>
</dbReference>
<dbReference type="Gene3D" id="1.10.1660.10">
    <property type="match status" value="1"/>
</dbReference>
<dbReference type="RefSeq" id="WP_343945933.1">
    <property type="nucleotide sequence ID" value="NZ_BAAAHP010000238.1"/>
</dbReference>
<dbReference type="SUPFAM" id="SSF46955">
    <property type="entry name" value="Putative DNA-binding domain"/>
    <property type="match status" value="1"/>
</dbReference>
<dbReference type="Pfam" id="PF00376">
    <property type="entry name" value="MerR"/>
    <property type="match status" value="1"/>
</dbReference>
<feature type="domain" description="HTH merR-type" evidence="1">
    <location>
        <begin position="8"/>
        <end position="44"/>
    </location>
</feature>
<accession>A0ABP3YUK6</accession>
<proteinExistence type="predicted"/>
<keyword evidence="3" id="KW-1185">Reference proteome</keyword>
<protein>
    <recommendedName>
        <fullName evidence="1">HTH merR-type domain-containing protein</fullName>
    </recommendedName>
</protein>
<dbReference type="InterPro" id="IPR009061">
    <property type="entry name" value="DNA-bd_dom_put_sf"/>
</dbReference>
<evidence type="ECO:0000313" key="3">
    <source>
        <dbReference type="Proteomes" id="UP001499967"/>
    </source>
</evidence>
<dbReference type="InterPro" id="IPR000551">
    <property type="entry name" value="MerR-type_HTH_dom"/>
</dbReference>
<sequence length="62" mass="7128">MTTPRLVTTGELARALGLHPRTLQRYRSLGVLVPELESPGGHARWDVEKVKQQLRELRRKPE</sequence>
<organism evidence="2 3">
    <name type="scientific">Pseudonocardia zijingensis</name>
    <dbReference type="NCBI Taxonomy" id="153376"/>
    <lineage>
        <taxon>Bacteria</taxon>
        <taxon>Bacillati</taxon>
        <taxon>Actinomycetota</taxon>
        <taxon>Actinomycetes</taxon>
        <taxon>Pseudonocardiales</taxon>
        <taxon>Pseudonocardiaceae</taxon>
        <taxon>Pseudonocardia</taxon>
    </lineage>
</organism>